<gene>
    <name evidence="3" type="primary">LOC115222045</name>
</gene>
<organism evidence="2 3">
    <name type="scientific">Octopus sinensis</name>
    <name type="common">East Asian common octopus</name>
    <dbReference type="NCBI Taxonomy" id="2607531"/>
    <lineage>
        <taxon>Eukaryota</taxon>
        <taxon>Metazoa</taxon>
        <taxon>Spiralia</taxon>
        <taxon>Lophotrochozoa</taxon>
        <taxon>Mollusca</taxon>
        <taxon>Cephalopoda</taxon>
        <taxon>Coleoidea</taxon>
        <taxon>Octopodiformes</taxon>
        <taxon>Octopoda</taxon>
        <taxon>Incirrata</taxon>
        <taxon>Octopodidae</taxon>
        <taxon>Octopus</taxon>
    </lineage>
</organism>
<dbReference type="SUPFAM" id="SSF53335">
    <property type="entry name" value="S-adenosyl-L-methionine-dependent methyltransferases"/>
    <property type="match status" value="1"/>
</dbReference>
<dbReference type="AlphaFoldDB" id="A0A7E6FHF1"/>
<dbReference type="PANTHER" id="PTHR12829">
    <property type="entry name" value="N6-ADENOSINE-METHYLTRANSFERASE"/>
    <property type="match status" value="1"/>
</dbReference>
<accession>A0A7E6FHF1</accession>
<dbReference type="GO" id="GO:0032259">
    <property type="term" value="P:methylation"/>
    <property type="evidence" value="ECO:0007669"/>
    <property type="project" value="InterPro"/>
</dbReference>
<dbReference type="PANTHER" id="PTHR12829:SF4">
    <property type="entry name" value="N(6)-ADENINE-SPECIFIC METHYLTRANSFERASE METTL4"/>
    <property type="match status" value="1"/>
</dbReference>
<sequence length="432" mass="49675">MSIICRNEQGWVVCHSKAVQDVYRRCREEPPGSSTRSYRWKTDMFKIHSPFLMDTQFLKLRSDPGEYRPQIKKRKRRISDLNVGEIQAKEYHEKVKTIITGAHQTLVELAKKQGYFVDLNSPPVDNNIAARQASRLEGPADTLIQSSEDKDIRSQLALDELYKISHTNELCVTHENPSFLKVQYNGEIPQIVTIANHKYLLPSKSTFLLSNLDTFKEIYPHAGGPFDVILIDPPWQNKSVKRLKSYWCESDTSLENLDVPQLAAPNCLVVVWVTNRRKHQEFVLETLFKKWNVQDWVTWFWLKVTRSGEPVNDMGSSHKKPYEVLILGRHKKGDPAGLNDVRCSPDGPKSLPESRVILTIPCSLHSKKPPLTEILAEFLPDNPRCLELFARNLWPGWTSWGNEVFKHQHLDYFEDVEDPESTGSDKDQGDEG</sequence>
<evidence type="ECO:0000313" key="3">
    <source>
        <dbReference type="RefSeq" id="XP_036367154.1"/>
    </source>
</evidence>
<comment type="similarity">
    <text evidence="1">Belongs to the MT-A70-like family.</text>
</comment>
<dbReference type="InterPro" id="IPR002052">
    <property type="entry name" value="DNA_methylase_N6_adenine_CS"/>
</dbReference>
<dbReference type="RefSeq" id="XP_036367154.1">
    <property type="nucleotide sequence ID" value="XM_036511261.1"/>
</dbReference>
<proteinExistence type="inferred from homology"/>
<dbReference type="GO" id="GO:0005634">
    <property type="term" value="C:nucleus"/>
    <property type="evidence" value="ECO:0007669"/>
    <property type="project" value="TreeGrafter"/>
</dbReference>
<evidence type="ECO:0000256" key="1">
    <source>
        <dbReference type="PROSITE-ProRule" id="PRU00489"/>
    </source>
</evidence>
<dbReference type="Proteomes" id="UP000515154">
    <property type="component" value="Linkage group LG19"/>
</dbReference>
<evidence type="ECO:0000313" key="2">
    <source>
        <dbReference type="Proteomes" id="UP000515154"/>
    </source>
</evidence>
<protein>
    <submittedName>
        <fullName evidence="3">N(6)-adenine-specific methyltransferase METTL4-like isoform X1</fullName>
    </submittedName>
</protein>
<dbReference type="PROSITE" id="PS51143">
    <property type="entry name" value="MT_A70"/>
    <property type="match status" value="1"/>
</dbReference>
<dbReference type="Pfam" id="PF05063">
    <property type="entry name" value="MT-A70"/>
    <property type="match status" value="1"/>
</dbReference>
<dbReference type="PROSITE" id="PS00092">
    <property type="entry name" value="N6_MTASE"/>
    <property type="match status" value="1"/>
</dbReference>
<dbReference type="GO" id="GO:0008168">
    <property type="term" value="F:methyltransferase activity"/>
    <property type="evidence" value="ECO:0007669"/>
    <property type="project" value="InterPro"/>
</dbReference>
<dbReference type="GO" id="GO:0003676">
    <property type="term" value="F:nucleic acid binding"/>
    <property type="evidence" value="ECO:0007669"/>
    <property type="project" value="InterPro"/>
</dbReference>
<dbReference type="InterPro" id="IPR029063">
    <property type="entry name" value="SAM-dependent_MTases_sf"/>
</dbReference>
<name>A0A7E6FHF1_9MOLL</name>
<reference evidence="3" key="1">
    <citation type="submission" date="2025-08" db="UniProtKB">
        <authorList>
            <consortium name="RefSeq"/>
        </authorList>
    </citation>
    <scope>IDENTIFICATION</scope>
</reference>
<keyword evidence="2" id="KW-1185">Reference proteome</keyword>
<dbReference type="InterPro" id="IPR007757">
    <property type="entry name" value="MT-A70-like"/>
</dbReference>